<organism evidence="2 3">
    <name type="scientific">Acetobacter aceti NBRC 14818</name>
    <dbReference type="NCBI Taxonomy" id="887700"/>
    <lineage>
        <taxon>Bacteria</taxon>
        <taxon>Pseudomonadati</taxon>
        <taxon>Pseudomonadota</taxon>
        <taxon>Alphaproteobacteria</taxon>
        <taxon>Acetobacterales</taxon>
        <taxon>Acetobacteraceae</taxon>
        <taxon>Acetobacter</taxon>
        <taxon>Acetobacter subgen. Acetobacter</taxon>
    </lineage>
</organism>
<accession>A0AB33I7I2</accession>
<dbReference type="InterPro" id="IPR002654">
    <property type="entry name" value="Glyco_trans_25"/>
</dbReference>
<protein>
    <recommendedName>
        <fullName evidence="1">Glycosyl transferase family 25 domain-containing protein</fullName>
    </recommendedName>
</protein>
<dbReference type="Proteomes" id="UP000516424">
    <property type="component" value="Chromosome"/>
</dbReference>
<keyword evidence="3" id="KW-1185">Reference proteome</keyword>
<evidence type="ECO:0000313" key="2">
    <source>
        <dbReference type="EMBL" id="BCK74481.1"/>
    </source>
</evidence>
<feature type="domain" description="Glycosyl transferase family 25" evidence="1">
    <location>
        <begin position="6"/>
        <end position="188"/>
    </location>
</feature>
<reference evidence="2 3" key="1">
    <citation type="journal article" date="2011" name="Microbiology">
        <title>Transcriptome response to different carbon sources in Acetobacter aceti.</title>
        <authorList>
            <person name="Sakurai K."/>
            <person name="Arai H."/>
            <person name="Ishii M."/>
            <person name="Igarashi Y."/>
        </authorList>
    </citation>
    <scope>NUCLEOTIDE SEQUENCE [LARGE SCALE GENOMIC DNA]</scope>
    <source>
        <strain evidence="2 3">NBRC 14818</strain>
    </source>
</reference>
<proteinExistence type="predicted"/>
<dbReference type="Pfam" id="PF01755">
    <property type="entry name" value="Glyco_transf_25"/>
    <property type="match status" value="1"/>
</dbReference>
<name>A0AB33I7I2_ACEAC</name>
<evidence type="ECO:0000313" key="3">
    <source>
        <dbReference type="Proteomes" id="UP000516424"/>
    </source>
</evidence>
<dbReference type="AlphaFoldDB" id="A0AB33I7I2"/>
<dbReference type="EMBL" id="AP023410">
    <property type="protein sequence ID" value="BCK74481.1"/>
    <property type="molecule type" value="Genomic_DNA"/>
</dbReference>
<dbReference type="RefSeq" id="WP_018307662.1">
    <property type="nucleotide sequence ID" value="NZ_AP023410.1"/>
</dbReference>
<sequence>MKYIYINRDKDADRRSTFLENNSHISDLRRFCAIEGTSLDIDELRAAGMIEGNPEYNMASYGNALSHMLLWSAVQEHGEATCIFEDDAITCKNFVEMSEKTIASLPENWDIILWGNNHDTTLVIDMLSGVTPCIISYYEFFTQKNTDKFREMNVECLSFRLMQTFGICGYSVSPKGASALLQACNPIKECEYFHMGINRNVPNGGIDHIMSYNYKNMNSYASFPPLCLTKNDKEISTITNRA</sequence>
<evidence type="ECO:0000259" key="1">
    <source>
        <dbReference type="Pfam" id="PF01755"/>
    </source>
</evidence>
<gene>
    <name evidence="2" type="ORF">EMQ_0087</name>
</gene>